<dbReference type="InterPro" id="IPR049435">
    <property type="entry name" value="Cas_Cas6_C"/>
</dbReference>
<dbReference type="EMBL" id="FPHB01000005">
    <property type="protein sequence ID" value="SFV49812.1"/>
    <property type="molecule type" value="Genomic_DNA"/>
</dbReference>
<dbReference type="GO" id="GO:0051607">
    <property type="term" value="P:defense response to virus"/>
    <property type="evidence" value="ECO:0007669"/>
    <property type="project" value="UniProtKB-KW"/>
</dbReference>
<dbReference type="AlphaFoldDB" id="A0A1W1B8F3"/>
<feature type="domain" description="CRISPR associated protein Cas6 C-terminal" evidence="4">
    <location>
        <begin position="117"/>
        <end position="233"/>
    </location>
</feature>
<proteinExistence type="inferred from homology"/>
<dbReference type="PANTHER" id="PTHR36984">
    <property type="entry name" value="CRISPR-ASSOCIATED ENDORIBONUCLEASE CAS6 1"/>
    <property type="match status" value="1"/>
</dbReference>
<evidence type="ECO:0000313" key="5">
    <source>
        <dbReference type="EMBL" id="SFV49812.1"/>
    </source>
</evidence>
<keyword evidence="3" id="KW-0051">Antiviral defense</keyword>
<evidence type="ECO:0000256" key="3">
    <source>
        <dbReference type="ARBA" id="ARBA00023118"/>
    </source>
</evidence>
<evidence type="ECO:0000256" key="1">
    <source>
        <dbReference type="ARBA" id="ARBA00005937"/>
    </source>
</evidence>
<evidence type="ECO:0000256" key="2">
    <source>
        <dbReference type="ARBA" id="ARBA00022884"/>
    </source>
</evidence>
<sequence length="242" mass="28086">MKYFELRCTAYLKRDIPFRRAFEAISKYISFAMSRSDELYDLHKTKGFKHYSFGTFFPPEDDKIYKEGKTYNFVLRSLDEHFIDILSSALRQNINNPNLLVVTTHKKSIKQFFISELYTATPVIVTLENGLYWTIEKSGDIMQLQKQLHDNVEKKYQHFFKESIKAEQNFIQLLEIKNRVPQKIEITKEGKKITFFGNKFRIVPNEDTISQKLAFVALASGLGEKNSFGGGFCLGKGVGYGR</sequence>
<comment type="similarity">
    <text evidence="1">Belongs to the CRISPR-associated protein Cas6/Cse3/CasE family.</text>
</comment>
<dbReference type="NCBIfam" id="TIGR01877">
    <property type="entry name" value="cas_cas6"/>
    <property type="match status" value="1"/>
</dbReference>
<dbReference type="PANTHER" id="PTHR36984:SF1">
    <property type="entry name" value="CRISPR-ASSOCIATED ENDORIBONUCLEASE CAS6 1"/>
    <property type="match status" value="1"/>
</dbReference>
<protein>
    <submittedName>
        <fullName evidence="5">Conserved protein</fullName>
    </submittedName>
</protein>
<dbReference type="Gene3D" id="3.30.70.1900">
    <property type="match status" value="1"/>
</dbReference>
<keyword evidence="2" id="KW-0694">RNA-binding</keyword>
<evidence type="ECO:0000259" key="4">
    <source>
        <dbReference type="Pfam" id="PF01881"/>
    </source>
</evidence>
<dbReference type="GO" id="GO:0003723">
    <property type="term" value="F:RNA binding"/>
    <property type="evidence" value="ECO:0007669"/>
    <property type="project" value="UniProtKB-KW"/>
</dbReference>
<dbReference type="InterPro" id="IPR010156">
    <property type="entry name" value="CRISPR-assoc_prot_Cas6"/>
</dbReference>
<accession>A0A1W1B8F3</accession>
<reference evidence="5" key="1">
    <citation type="submission" date="2016-10" db="EMBL/GenBank/DDBJ databases">
        <authorList>
            <person name="de Groot N.N."/>
        </authorList>
    </citation>
    <scope>NUCLEOTIDE SEQUENCE</scope>
</reference>
<dbReference type="Pfam" id="PF01881">
    <property type="entry name" value="Cas_Cas6_C"/>
    <property type="match status" value="1"/>
</dbReference>
<name>A0A1W1B8F3_9ZZZZ</name>
<dbReference type="GO" id="GO:0016788">
    <property type="term" value="F:hydrolase activity, acting on ester bonds"/>
    <property type="evidence" value="ECO:0007669"/>
    <property type="project" value="InterPro"/>
</dbReference>
<gene>
    <name evidence="5" type="ORF">MNB_SM-7-599</name>
</gene>
<organism evidence="5">
    <name type="scientific">hydrothermal vent metagenome</name>
    <dbReference type="NCBI Taxonomy" id="652676"/>
    <lineage>
        <taxon>unclassified sequences</taxon>
        <taxon>metagenomes</taxon>
        <taxon>ecological metagenomes</taxon>
    </lineage>
</organism>